<reference evidence="2" key="1">
    <citation type="journal article" date="2019" name="Int. J. Syst. Evol. Microbiol.">
        <title>The Global Catalogue of Microorganisms (GCM) 10K type strain sequencing project: providing services to taxonomists for standard genome sequencing and annotation.</title>
        <authorList>
            <consortium name="The Broad Institute Genomics Platform"/>
            <consortium name="The Broad Institute Genome Sequencing Center for Infectious Disease"/>
            <person name="Wu L."/>
            <person name="Ma J."/>
        </authorList>
    </citation>
    <scope>NUCLEOTIDE SEQUENCE [LARGE SCALE GENOMIC DNA]</scope>
    <source>
        <strain evidence="2">JCM 17494</strain>
    </source>
</reference>
<comment type="caution">
    <text evidence="1">The sequence shown here is derived from an EMBL/GenBank/DDBJ whole genome shotgun (WGS) entry which is preliminary data.</text>
</comment>
<dbReference type="Gene3D" id="1.50.10.10">
    <property type="match status" value="1"/>
</dbReference>
<evidence type="ECO:0000313" key="2">
    <source>
        <dbReference type="Proteomes" id="UP001500711"/>
    </source>
</evidence>
<accession>A0ABP7A5E4</accession>
<dbReference type="PRINTS" id="PR01950">
    <property type="entry name" value="LANCSUPER"/>
</dbReference>
<dbReference type="InterPro" id="IPR007822">
    <property type="entry name" value="LANC-like"/>
</dbReference>
<dbReference type="Proteomes" id="UP001500711">
    <property type="component" value="Unassembled WGS sequence"/>
</dbReference>
<protein>
    <recommendedName>
        <fullName evidence="3">Lanthionine synthetase C-like protein</fullName>
    </recommendedName>
</protein>
<dbReference type="EMBL" id="BAABBE010000002">
    <property type="protein sequence ID" value="GAA3625257.1"/>
    <property type="molecule type" value="Genomic_DNA"/>
</dbReference>
<sequence length="425" mass="45484">METYWGTAEAAWRWVLDQVRYDDAVWIPPSAGDELDPEDRDGMYAGVGGLAHVLAEIRLSREWTDEEQRLAAVVAEQVRAGIAATTDYTFFGGLVSAIGVLTALGEPGSGAAVTRLLELSTPDGWALDHYSPPRFLEGARSQDLTLGTAGVLLAAVWAHRHGAGGARELADTAAEILLAEQEEVPAGLNWRAVPVRSCVVQREMPNFSHGLSGIATALALAGAEFGRPDLVKAAASGAEHLVTLAEVSDGGFRVPLRIPLLEDMEPFSYGWCHGPTGTSLLWPALGHAGVSDVADAPVTHWHDRCLHSILSSGLPERRYPGFWDNDGRCCGTAGVGDRLLDTGEHTDFALHLADVLVERAIPDGTGVCWRFLEHRNDDPLLPPGVGWMQGAAGIAAFLFHAGRVAQGDTAAVPRMDTWWALRTTG</sequence>
<evidence type="ECO:0000313" key="1">
    <source>
        <dbReference type="EMBL" id="GAA3625257.1"/>
    </source>
</evidence>
<organism evidence="1 2">
    <name type="scientific">Lentzea roselyniae</name>
    <dbReference type="NCBI Taxonomy" id="531940"/>
    <lineage>
        <taxon>Bacteria</taxon>
        <taxon>Bacillati</taxon>
        <taxon>Actinomycetota</taxon>
        <taxon>Actinomycetes</taxon>
        <taxon>Pseudonocardiales</taxon>
        <taxon>Pseudonocardiaceae</taxon>
        <taxon>Lentzea</taxon>
    </lineage>
</organism>
<dbReference type="SMART" id="SM01260">
    <property type="entry name" value="LANC_like"/>
    <property type="match status" value="1"/>
</dbReference>
<gene>
    <name evidence="1" type="ORF">GCM10022267_09320</name>
</gene>
<dbReference type="CDD" id="cd04434">
    <property type="entry name" value="LanC_like"/>
    <property type="match status" value="1"/>
</dbReference>
<keyword evidence="2" id="KW-1185">Reference proteome</keyword>
<evidence type="ECO:0008006" key="3">
    <source>
        <dbReference type="Google" id="ProtNLM"/>
    </source>
</evidence>
<name>A0ABP7A5E4_9PSEU</name>
<dbReference type="SUPFAM" id="SSF158745">
    <property type="entry name" value="LanC-like"/>
    <property type="match status" value="1"/>
</dbReference>
<dbReference type="Pfam" id="PF05147">
    <property type="entry name" value="LANC_like"/>
    <property type="match status" value="1"/>
</dbReference>
<proteinExistence type="predicted"/>
<dbReference type="RefSeq" id="WP_346127850.1">
    <property type="nucleotide sequence ID" value="NZ_BAABBE010000002.1"/>
</dbReference>
<dbReference type="InterPro" id="IPR012341">
    <property type="entry name" value="6hp_glycosidase-like_sf"/>
</dbReference>